<dbReference type="AlphaFoldDB" id="A0A4Q4KU85"/>
<organism evidence="7 8">
    <name type="scientific">Brumimicrobium glaciale</name>
    <dbReference type="NCBI Taxonomy" id="200475"/>
    <lineage>
        <taxon>Bacteria</taxon>
        <taxon>Pseudomonadati</taxon>
        <taxon>Bacteroidota</taxon>
        <taxon>Flavobacteriia</taxon>
        <taxon>Flavobacteriales</taxon>
        <taxon>Crocinitomicaceae</taxon>
        <taxon>Brumimicrobium</taxon>
    </lineage>
</organism>
<dbReference type="Pfam" id="PF00392">
    <property type="entry name" value="GntR"/>
    <property type="match status" value="1"/>
</dbReference>
<dbReference type="SMART" id="SM00345">
    <property type="entry name" value="HTH_GNTR"/>
    <property type="match status" value="1"/>
</dbReference>
<keyword evidence="7" id="KW-0808">Transferase</keyword>
<comment type="caution">
    <text evidence="7">The sequence shown here is derived from an EMBL/GenBank/DDBJ whole genome shotgun (WGS) entry which is preliminary data.</text>
</comment>
<dbReference type="PANTHER" id="PTHR46577">
    <property type="entry name" value="HTH-TYPE TRANSCRIPTIONAL REGULATORY PROTEIN GABR"/>
    <property type="match status" value="1"/>
</dbReference>
<keyword evidence="2" id="KW-0663">Pyridoxal phosphate</keyword>
<evidence type="ECO:0000256" key="1">
    <source>
        <dbReference type="ARBA" id="ARBA00005384"/>
    </source>
</evidence>
<dbReference type="OrthoDB" id="594134at2"/>
<dbReference type="Pfam" id="PF00155">
    <property type="entry name" value="Aminotran_1_2"/>
    <property type="match status" value="1"/>
</dbReference>
<dbReference type="RefSeq" id="WP_130092051.1">
    <property type="nucleotide sequence ID" value="NZ_SETE01000001.1"/>
</dbReference>
<protein>
    <submittedName>
        <fullName evidence="7">PLP-dependent aminotransferase family protein</fullName>
    </submittedName>
</protein>
<dbReference type="GO" id="GO:0003700">
    <property type="term" value="F:DNA-binding transcription factor activity"/>
    <property type="evidence" value="ECO:0007669"/>
    <property type="project" value="InterPro"/>
</dbReference>
<reference evidence="7 8" key="1">
    <citation type="submission" date="2019-02" db="EMBL/GenBank/DDBJ databases">
        <title>Genome sequence of the sea-ice species Brumimicrobium glaciale.</title>
        <authorList>
            <person name="Bowman J.P."/>
        </authorList>
    </citation>
    <scope>NUCLEOTIDE SEQUENCE [LARGE SCALE GENOMIC DNA]</scope>
    <source>
        <strain evidence="7 8">IC156</strain>
    </source>
</reference>
<dbReference type="InterPro" id="IPR036390">
    <property type="entry name" value="WH_DNA-bd_sf"/>
</dbReference>
<dbReference type="PROSITE" id="PS50949">
    <property type="entry name" value="HTH_GNTR"/>
    <property type="match status" value="1"/>
</dbReference>
<evidence type="ECO:0000259" key="6">
    <source>
        <dbReference type="PROSITE" id="PS50949"/>
    </source>
</evidence>
<dbReference type="SUPFAM" id="SSF53383">
    <property type="entry name" value="PLP-dependent transferases"/>
    <property type="match status" value="1"/>
</dbReference>
<keyword evidence="5" id="KW-0804">Transcription</keyword>
<dbReference type="GO" id="GO:0008483">
    <property type="term" value="F:transaminase activity"/>
    <property type="evidence" value="ECO:0007669"/>
    <property type="project" value="UniProtKB-KW"/>
</dbReference>
<dbReference type="InterPro" id="IPR051446">
    <property type="entry name" value="HTH_trans_reg/aminotransferase"/>
</dbReference>
<dbReference type="InterPro" id="IPR036388">
    <property type="entry name" value="WH-like_DNA-bd_sf"/>
</dbReference>
<evidence type="ECO:0000313" key="7">
    <source>
        <dbReference type="EMBL" id="RYM35684.1"/>
    </source>
</evidence>
<dbReference type="Gene3D" id="3.40.640.10">
    <property type="entry name" value="Type I PLP-dependent aspartate aminotransferase-like (Major domain)"/>
    <property type="match status" value="1"/>
</dbReference>
<evidence type="ECO:0000313" key="8">
    <source>
        <dbReference type="Proteomes" id="UP000293952"/>
    </source>
</evidence>
<gene>
    <name evidence="7" type="ORF">ERX46_01445</name>
</gene>
<evidence type="ECO:0000256" key="4">
    <source>
        <dbReference type="ARBA" id="ARBA00023125"/>
    </source>
</evidence>
<sequence>MISIAQFIRIDRRKSDSLYLQIAYQFINAVQRGLIPVGVKLPGTRVWSEELGVHRKTIVAAFEELEAQNWLVIKAKVGAFVQNPELKAIKDDDLALNPIKSVEKAKFSFNKSFILSSPYEKENHKFICNDGQPDYRIIKTQELSRFYTGALKRRNIQSNIGNYAVQENAFFIEQLSYYLNLTRGFHISKAHLLVAKSREMLFYTLAKMLFNEGDIVLVGELSFFSMNMVFNQEKVKVKTVPLDEDGIDISYIRKKYNKGDIRCVYLNPQQSYPTTSVLSKARRKELINLAEEYDFVIIEDNEDFEFNYQKQIDLPMATNNANGRIIHLGSIGKHLHPTFQLSFMMAPPDFIAEAKKHVSVLNPQGNFVLEQALGEMIIEGDLFRYQKKASKIYRERMLHFEALLKQYFGESIKFERPANGFAFWIEFQEQISLVKLAQEMKSRDTFLPRICMYQNKNQTALRLGFAHWDLVEMEEFLRLFRESYEKVVKVLKY</sequence>
<dbReference type="Gene3D" id="1.10.10.10">
    <property type="entry name" value="Winged helix-like DNA-binding domain superfamily/Winged helix DNA-binding domain"/>
    <property type="match status" value="1"/>
</dbReference>
<evidence type="ECO:0000256" key="5">
    <source>
        <dbReference type="ARBA" id="ARBA00023163"/>
    </source>
</evidence>
<feature type="domain" description="HTH gntR-type" evidence="6">
    <location>
        <begin position="16"/>
        <end position="84"/>
    </location>
</feature>
<dbReference type="InterPro" id="IPR004839">
    <property type="entry name" value="Aminotransferase_I/II_large"/>
</dbReference>
<keyword evidence="8" id="KW-1185">Reference proteome</keyword>
<dbReference type="SUPFAM" id="SSF46785">
    <property type="entry name" value="Winged helix' DNA-binding domain"/>
    <property type="match status" value="1"/>
</dbReference>
<keyword evidence="7" id="KW-0032">Aminotransferase</keyword>
<dbReference type="PANTHER" id="PTHR46577:SF1">
    <property type="entry name" value="HTH-TYPE TRANSCRIPTIONAL REGULATORY PROTEIN GABR"/>
    <property type="match status" value="1"/>
</dbReference>
<comment type="similarity">
    <text evidence="1">In the C-terminal section; belongs to the class-I pyridoxal-phosphate-dependent aminotransferase family.</text>
</comment>
<dbReference type="GO" id="GO:0003677">
    <property type="term" value="F:DNA binding"/>
    <property type="evidence" value="ECO:0007669"/>
    <property type="project" value="UniProtKB-KW"/>
</dbReference>
<proteinExistence type="inferred from homology"/>
<dbReference type="InterPro" id="IPR015421">
    <property type="entry name" value="PyrdxlP-dep_Trfase_major"/>
</dbReference>
<dbReference type="InterPro" id="IPR015424">
    <property type="entry name" value="PyrdxlP-dep_Trfase"/>
</dbReference>
<accession>A0A4Q4KU85</accession>
<dbReference type="EMBL" id="SETE01000001">
    <property type="protein sequence ID" value="RYM35684.1"/>
    <property type="molecule type" value="Genomic_DNA"/>
</dbReference>
<name>A0A4Q4KU85_9FLAO</name>
<evidence type="ECO:0000256" key="2">
    <source>
        <dbReference type="ARBA" id="ARBA00022898"/>
    </source>
</evidence>
<dbReference type="Proteomes" id="UP000293952">
    <property type="component" value="Unassembled WGS sequence"/>
</dbReference>
<dbReference type="CDD" id="cd00609">
    <property type="entry name" value="AAT_like"/>
    <property type="match status" value="1"/>
</dbReference>
<keyword evidence="3" id="KW-0805">Transcription regulation</keyword>
<dbReference type="CDD" id="cd07377">
    <property type="entry name" value="WHTH_GntR"/>
    <property type="match status" value="1"/>
</dbReference>
<dbReference type="GO" id="GO:0030170">
    <property type="term" value="F:pyridoxal phosphate binding"/>
    <property type="evidence" value="ECO:0007669"/>
    <property type="project" value="InterPro"/>
</dbReference>
<evidence type="ECO:0000256" key="3">
    <source>
        <dbReference type="ARBA" id="ARBA00023015"/>
    </source>
</evidence>
<dbReference type="InterPro" id="IPR000524">
    <property type="entry name" value="Tscrpt_reg_HTH_GntR"/>
</dbReference>
<keyword evidence="4" id="KW-0238">DNA-binding</keyword>